<dbReference type="Proteomes" id="UP000294856">
    <property type="component" value="Unassembled WGS sequence"/>
</dbReference>
<organism evidence="1 2">
    <name type="scientific">Nocardia alba</name>
    <dbReference type="NCBI Taxonomy" id="225051"/>
    <lineage>
        <taxon>Bacteria</taxon>
        <taxon>Bacillati</taxon>
        <taxon>Actinomycetota</taxon>
        <taxon>Actinomycetes</taxon>
        <taxon>Mycobacteriales</taxon>
        <taxon>Nocardiaceae</taxon>
        <taxon>Nocardia</taxon>
    </lineage>
</organism>
<protein>
    <submittedName>
        <fullName evidence="1">Uncharacterized protein</fullName>
    </submittedName>
</protein>
<accession>A0A4R1FMD8</accession>
<evidence type="ECO:0000313" key="1">
    <source>
        <dbReference type="EMBL" id="TCJ94622.1"/>
    </source>
</evidence>
<dbReference type="AlphaFoldDB" id="A0A4R1FMD8"/>
<gene>
    <name evidence="1" type="ORF">DFR71_5225</name>
</gene>
<keyword evidence="2" id="KW-1185">Reference proteome</keyword>
<sequence length="67" mass="7383">MFDHISVRMSGRSAGRYVAVNYDSTWNTVDVTFDTHQVTLSVLDAAALSDAITTALDTYSSNLRVVR</sequence>
<evidence type="ECO:0000313" key="2">
    <source>
        <dbReference type="Proteomes" id="UP000294856"/>
    </source>
</evidence>
<name>A0A4R1FMD8_9NOCA</name>
<dbReference type="EMBL" id="SMFR01000004">
    <property type="protein sequence ID" value="TCJ94622.1"/>
    <property type="molecule type" value="Genomic_DNA"/>
</dbReference>
<dbReference type="STRING" id="1210063.GCA_001612665_01505"/>
<reference evidence="1 2" key="1">
    <citation type="submission" date="2019-03" db="EMBL/GenBank/DDBJ databases">
        <title>Genomic Encyclopedia of Type Strains, Phase IV (KMG-IV): sequencing the most valuable type-strain genomes for metagenomic binning, comparative biology and taxonomic classification.</title>
        <authorList>
            <person name="Goeker M."/>
        </authorList>
    </citation>
    <scope>NUCLEOTIDE SEQUENCE [LARGE SCALE GENOMIC DNA]</scope>
    <source>
        <strain evidence="1 2">DSM 44684</strain>
    </source>
</reference>
<comment type="caution">
    <text evidence="1">The sequence shown here is derived from an EMBL/GenBank/DDBJ whole genome shotgun (WGS) entry which is preliminary data.</text>
</comment>
<proteinExistence type="predicted"/>